<protein>
    <recommendedName>
        <fullName evidence="3">Citrate synthase</fullName>
    </recommendedName>
</protein>
<dbReference type="GO" id="GO:0005759">
    <property type="term" value="C:mitochondrial matrix"/>
    <property type="evidence" value="ECO:0007669"/>
    <property type="project" value="TreeGrafter"/>
</dbReference>
<sequence>MAEEAPSTSNGILYIKDSRTSLEYEIPIRRNSVEATEFKKIKCPAEDSRRADKVANGLRIYDPRLLNTAVSENHITWADGERGFLLFHGHTLEELSGTDFEDILHLMIWEELPTASQREVLRYSLAAAMTKIPPSVPKVIKSFPTSAPPMPIVIAGLSAWLASEPDSIPSLAAKNIFHGNLEKVDEAIIRTIAAYGVVLGLTISYRKGCEFTPPSPDRTFYENIFTMSGNIESSTAQPNPTKLCCFRRWGPVIVDHGMTNSTFALRVASSSLTDPISSLIGALTACSGLLHFGAQEAAYRTIAKVGIPENVPTLIEKVKRKEVRLYGYGHASYKTIDPRVAPVLELLKELGTDSIPFYDVAEAIHTATEHDEYFVKRELFPNVDHYSQLFYPTLGFGCEYSPVLSFLQRLPGFLAHWKDMMSGSIRLIRPTDIYIGPTEPTSYVRPLFR</sequence>
<dbReference type="Pfam" id="PF00285">
    <property type="entry name" value="Citrate_synt"/>
    <property type="match status" value="1"/>
</dbReference>
<keyword evidence="2 3" id="KW-0808">Transferase</keyword>
<dbReference type="EMBL" id="KZ613866">
    <property type="protein sequence ID" value="PMD53807.1"/>
    <property type="molecule type" value="Genomic_DNA"/>
</dbReference>
<dbReference type="PANTHER" id="PTHR11739">
    <property type="entry name" value="CITRATE SYNTHASE"/>
    <property type="match status" value="1"/>
</dbReference>
<dbReference type="PRINTS" id="PR00143">
    <property type="entry name" value="CITRTSNTHASE"/>
</dbReference>
<comment type="similarity">
    <text evidence="1 3">Belongs to the citrate synthase family.</text>
</comment>
<dbReference type="GO" id="GO:0006099">
    <property type="term" value="P:tricarboxylic acid cycle"/>
    <property type="evidence" value="ECO:0007669"/>
    <property type="project" value="TreeGrafter"/>
</dbReference>
<dbReference type="STRING" id="1095630.A0A2J6SSS0"/>
<organism evidence="4 5">
    <name type="scientific">Hyaloscypha bicolor E</name>
    <dbReference type="NCBI Taxonomy" id="1095630"/>
    <lineage>
        <taxon>Eukaryota</taxon>
        <taxon>Fungi</taxon>
        <taxon>Dikarya</taxon>
        <taxon>Ascomycota</taxon>
        <taxon>Pezizomycotina</taxon>
        <taxon>Leotiomycetes</taxon>
        <taxon>Helotiales</taxon>
        <taxon>Hyaloscyphaceae</taxon>
        <taxon>Hyaloscypha</taxon>
        <taxon>Hyaloscypha bicolor</taxon>
    </lineage>
</organism>
<dbReference type="GO" id="GO:0046912">
    <property type="term" value="F:acyltransferase activity, acyl groups converted into alkyl on transfer"/>
    <property type="evidence" value="ECO:0007669"/>
    <property type="project" value="InterPro"/>
</dbReference>
<dbReference type="InterPro" id="IPR016143">
    <property type="entry name" value="Citrate_synth-like_sm_a-sub"/>
</dbReference>
<evidence type="ECO:0000256" key="2">
    <source>
        <dbReference type="ARBA" id="ARBA00022679"/>
    </source>
</evidence>
<dbReference type="InParanoid" id="A0A2J6SSS0"/>
<dbReference type="AlphaFoldDB" id="A0A2J6SSS0"/>
<dbReference type="SUPFAM" id="SSF48256">
    <property type="entry name" value="Citrate synthase"/>
    <property type="match status" value="1"/>
</dbReference>
<keyword evidence="5" id="KW-1185">Reference proteome</keyword>
<name>A0A2J6SSS0_9HELO</name>
<evidence type="ECO:0000256" key="1">
    <source>
        <dbReference type="ARBA" id="ARBA00010566"/>
    </source>
</evidence>
<reference evidence="4 5" key="1">
    <citation type="submission" date="2016-04" db="EMBL/GenBank/DDBJ databases">
        <title>A degradative enzymes factory behind the ericoid mycorrhizal symbiosis.</title>
        <authorList>
            <consortium name="DOE Joint Genome Institute"/>
            <person name="Martino E."/>
            <person name="Morin E."/>
            <person name="Grelet G."/>
            <person name="Kuo A."/>
            <person name="Kohler A."/>
            <person name="Daghino S."/>
            <person name="Barry K."/>
            <person name="Choi C."/>
            <person name="Cichocki N."/>
            <person name="Clum A."/>
            <person name="Copeland A."/>
            <person name="Hainaut M."/>
            <person name="Haridas S."/>
            <person name="Labutti K."/>
            <person name="Lindquist E."/>
            <person name="Lipzen A."/>
            <person name="Khouja H.-R."/>
            <person name="Murat C."/>
            <person name="Ohm R."/>
            <person name="Olson A."/>
            <person name="Spatafora J."/>
            <person name="Veneault-Fourrey C."/>
            <person name="Henrissat B."/>
            <person name="Grigoriev I."/>
            <person name="Martin F."/>
            <person name="Perotto S."/>
        </authorList>
    </citation>
    <scope>NUCLEOTIDE SEQUENCE [LARGE SCALE GENOMIC DNA]</scope>
    <source>
        <strain evidence="4 5">E</strain>
    </source>
</reference>
<proteinExistence type="inferred from homology"/>
<dbReference type="OrthoDB" id="435022at2759"/>
<gene>
    <name evidence="4" type="ORF">K444DRAFT_699308</name>
</gene>
<dbReference type="InterPro" id="IPR036969">
    <property type="entry name" value="Citrate_synthase_sf"/>
</dbReference>
<dbReference type="GO" id="GO:0005975">
    <property type="term" value="P:carbohydrate metabolic process"/>
    <property type="evidence" value="ECO:0007669"/>
    <property type="project" value="TreeGrafter"/>
</dbReference>
<evidence type="ECO:0000313" key="4">
    <source>
        <dbReference type="EMBL" id="PMD53807.1"/>
    </source>
</evidence>
<dbReference type="GeneID" id="36596058"/>
<dbReference type="Gene3D" id="1.10.580.10">
    <property type="entry name" value="Citrate Synthase, domain 1"/>
    <property type="match status" value="1"/>
</dbReference>
<dbReference type="PANTHER" id="PTHR11739:SF4">
    <property type="entry name" value="CITRATE SYNTHASE, PEROXISOMAL"/>
    <property type="match status" value="1"/>
</dbReference>
<evidence type="ECO:0000256" key="3">
    <source>
        <dbReference type="RuleBase" id="RU000441"/>
    </source>
</evidence>
<evidence type="ECO:0000313" key="5">
    <source>
        <dbReference type="Proteomes" id="UP000235371"/>
    </source>
</evidence>
<dbReference type="InterPro" id="IPR016142">
    <property type="entry name" value="Citrate_synth-like_lrg_a-sub"/>
</dbReference>
<dbReference type="Gene3D" id="1.10.230.10">
    <property type="entry name" value="Cytochrome P450-Terp, domain 2"/>
    <property type="match status" value="1"/>
</dbReference>
<accession>A0A2J6SSS0</accession>
<dbReference type="InterPro" id="IPR002020">
    <property type="entry name" value="Citrate_synthase"/>
</dbReference>
<dbReference type="RefSeq" id="XP_024730711.1">
    <property type="nucleotide sequence ID" value="XM_024887982.1"/>
</dbReference>
<dbReference type="Proteomes" id="UP000235371">
    <property type="component" value="Unassembled WGS sequence"/>
</dbReference>